<dbReference type="Pfam" id="PF02971">
    <property type="entry name" value="FTCD"/>
    <property type="match status" value="1"/>
</dbReference>
<keyword evidence="4" id="KW-0963">Cytoplasm</keyword>
<evidence type="ECO:0000256" key="6">
    <source>
        <dbReference type="ARBA" id="ARBA00022808"/>
    </source>
</evidence>
<evidence type="ECO:0000313" key="11">
    <source>
        <dbReference type="Proteomes" id="UP000178602"/>
    </source>
</evidence>
<dbReference type="GO" id="GO:0019556">
    <property type="term" value="P:L-histidine catabolic process to glutamate and formamide"/>
    <property type="evidence" value="ECO:0007669"/>
    <property type="project" value="UniProtKB-UniPathway"/>
</dbReference>
<comment type="caution">
    <text evidence="10">The sequence shown here is derived from an EMBL/GenBank/DDBJ whole genome shotgun (WGS) entry which is preliminary data.</text>
</comment>
<feature type="domain" description="Formiminotransferase N-terminal subdomain" evidence="9">
    <location>
        <begin position="3"/>
        <end position="176"/>
    </location>
</feature>
<dbReference type="GO" id="GO:0005737">
    <property type="term" value="C:cytoplasm"/>
    <property type="evidence" value="ECO:0007669"/>
    <property type="project" value="UniProtKB-SubCell"/>
</dbReference>
<dbReference type="PANTHER" id="PTHR12234">
    <property type="entry name" value="FORMIMINOTRANSFERASE-CYCLODEAMINASE"/>
    <property type="match status" value="1"/>
</dbReference>
<reference evidence="10 11" key="1">
    <citation type="journal article" date="2016" name="Nat. Commun.">
        <title>Thousands of microbial genomes shed light on interconnected biogeochemical processes in an aquifer system.</title>
        <authorList>
            <person name="Anantharaman K."/>
            <person name="Brown C.T."/>
            <person name="Hug L.A."/>
            <person name="Sharon I."/>
            <person name="Castelle C.J."/>
            <person name="Probst A.J."/>
            <person name="Thomas B.C."/>
            <person name="Singh A."/>
            <person name="Wilkins M.J."/>
            <person name="Karaoz U."/>
            <person name="Brodie E.L."/>
            <person name="Williams K.H."/>
            <person name="Hubbard S.S."/>
            <person name="Banfield J.F."/>
        </authorList>
    </citation>
    <scope>NUCLEOTIDE SEQUENCE [LARGE SCALE GENOMIC DNA]</scope>
</reference>
<gene>
    <name evidence="10" type="ORF">A3K49_04500</name>
</gene>
<sequence length="292" mass="32559">MTKLIECVPNFSEGADSGIIEEIVFAVRSAKVRDLHSDPDHNRSVVTMWGEPRAIKQAAFELTERAMQLLDIRDHAGVHPYIGVVDVIPFIPLRDCSMAETADLARELGNELWEKLKLPVYFYGEAAILKERRDLPMVRKGGYGALKQEINTPARCPDVGHGLNPSAGAVAVGAREFLIAFNVNLKARERDLSQSIAKNIREKNGGLPGVRALGLELPSRGLTQVSVNIVDHQKTSLKKLFDEINKWAKEYEVEIEGSELVGLIPASACFEGMKDYLRLNRLTEEMIIEHYL</sequence>
<dbReference type="Pfam" id="PF07837">
    <property type="entry name" value="FTCD_N"/>
    <property type="match status" value="1"/>
</dbReference>
<dbReference type="PANTHER" id="PTHR12234:SF1">
    <property type="entry name" value="FORMIMINOTRANSFERASE N-TERMINAL SUBDOMAIN-CONTAINING PROTEIN"/>
    <property type="match status" value="1"/>
</dbReference>
<dbReference type="InterPro" id="IPR051623">
    <property type="entry name" value="FTCD"/>
</dbReference>
<dbReference type="GO" id="GO:0005542">
    <property type="term" value="F:folic acid binding"/>
    <property type="evidence" value="ECO:0007669"/>
    <property type="project" value="UniProtKB-KW"/>
</dbReference>
<keyword evidence="7" id="KW-0290">Folate-binding</keyword>
<dbReference type="InterPro" id="IPR037070">
    <property type="entry name" value="Formiminotransferase_C_sf"/>
</dbReference>
<dbReference type="InterPro" id="IPR012886">
    <property type="entry name" value="Formiminotransferase_N"/>
</dbReference>
<evidence type="ECO:0000256" key="5">
    <source>
        <dbReference type="ARBA" id="ARBA00022679"/>
    </source>
</evidence>
<protein>
    <recommendedName>
        <fullName evidence="3">glutamate formimidoyltransferase</fullName>
        <ecNumber evidence="3">2.1.2.5</ecNumber>
    </recommendedName>
</protein>
<evidence type="ECO:0000259" key="8">
    <source>
        <dbReference type="SMART" id="SM01221"/>
    </source>
</evidence>
<name>A0A1F4T6K7_UNCSA</name>
<dbReference type="SMART" id="SM01221">
    <property type="entry name" value="FTCD"/>
    <property type="match status" value="1"/>
</dbReference>
<dbReference type="NCBIfam" id="TIGR02024">
    <property type="entry name" value="FtcD"/>
    <property type="match status" value="1"/>
</dbReference>
<dbReference type="SUPFAM" id="SSF55116">
    <property type="entry name" value="Formiminotransferase domain of formiminotransferase-cyclodeaminase"/>
    <property type="match status" value="2"/>
</dbReference>
<dbReference type="EMBL" id="MEUG01000001">
    <property type="protein sequence ID" value="OGC28226.1"/>
    <property type="molecule type" value="Genomic_DNA"/>
</dbReference>
<dbReference type="GO" id="GO:0030409">
    <property type="term" value="F:glutamate formimidoyltransferase activity"/>
    <property type="evidence" value="ECO:0007669"/>
    <property type="project" value="UniProtKB-EC"/>
</dbReference>
<dbReference type="InterPro" id="IPR004227">
    <property type="entry name" value="Formiminotransferase_cat"/>
</dbReference>
<dbReference type="Gene3D" id="3.30.990.10">
    <property type="entry name" value="Formiminotransferase, N-terminal subdomain"/>
    <property type="match status" value="1"/>
</dbReference>
<evidence type="ECO:0000256" key="4">
    <source>
        <dbReference type="ARBA" id="ARBA00022490"/>
    </source>
</evidence>
<dbReference type="EC" id="2.1.2.5" evidence="3"/>
<dbReference type="InterPro" id="IPR022384">
    <property type="entry name" value="FormiminoTrfase_cat_dom_sf"/>
</dbReference>
<dbReference type="Gene3D" id="3.30.70.670">
    <property type="entry name" value="Formiminotransferase, C-terminal subdomain"/>
    <property type="match status" value="1"/>
</dbReference>
<evidence type="ECO:0000256" key="3">
    <source>
        <dbReference type="ARBA" id="ARBA00012252"/>
    </source>
</evidence>
<accession>A0A1F4T6K7</accession>
<dbReference type="InterPro" id="IPR037064">
    <property type="entry name" value="Formiminotransferase_N_sf"/>
</dbReference>
<dbReference type="UniPathway" id="UPA00379">
    <property type="reaction ID" value="UER00555"/>
</dbReference>
<evidence type="ECO:0000256" key="1">
    <source>
        <dbReference type="ARBA" id="ARBA00004496"/>
    </source>
</evidence>
<dbReference type="InterPro" id="IPR013802">
    <property type="entry name" value="Formiminotransferase_C"/>
</dbReference>
<feature type="domain" description="Formiminotransferase C-terminal subdomain" evidence="8">
    <location>
        <begin position="177"/>
        <end position="291"/>
    </location>
</feature>
<dbReference type="GO" id="GO:0019557">
    <property type="term" value="P:L-histidine catabolic process to glutamate and formate"/>
    <property type="evidence" value="ECO:0007669"/>
    <property type="project" value="UniProtKB-UniPathway"/>
</dbReference>
<evidence type="ECO:0000256" key="2">
    <source>
        <dbReference type="ARBA" id="ARBA00005082"/>
    </source>
</evidence>
<evidence type="ECO:0000256" key="7">
    <source>
        <dbReference type="ARBA" id="ARBA00022954"/>
    </source>
</evidence>
<comment type="pathway">
    <text evidence="2">Amino-acid degradation; L-histidine degradation into L-glutamate; L-glutamate from N-formimidoyl-L-glutamate (transferase route): step 1/1.</text>
</comment>
<keyword evidence="5 10" id="KW-0808">Transferase</keyword>
<dbReference type="SMART" id="SM01222">
    <property type="entry name" value="FTCD_N"/>
    <property type="match status" value="1"/>
</dbReference>
<keyword evidence="6" id="KW-0369">Histidine metabolism</keyword>
<evidence type="ECO:0000259" key="9">
    <source>
        <dbReference type="SMART" id="SM01222"/>
    </source>
</evidence>
<comment type="subcellular location">
    <subcellularLocation>
        <location evidence="1">Cytoplasm</location>
    </subcellularLocation>
</comment>
<dbReference type="Proteomes" id="UP000178602">
    <property type="component" value="Unassembled WGS sequence"/>
</dbReference>
<evidence type="ECO:0000313" key="10">
    <source>
        <dbReference type="EMBL" id="OGC28226.1"/>
    </source>
</evidence>
<organism evidence="10 11">
    <name type="scientific">candidate division WOR-1 bacterium RIFOXYC12_FULL_54_18</name>
    <dbReference type="NCBI Taxonomy" id="1802584"/>
    <lineage>
        <taxon>Bacteria</taxon>
        <taxon>Bacillati</taxon>
        <taxon>Saganbacteria</taxon>
    </lineage>
</organism>
<dbReference type="AlphaFoldDB" id="A0A1F4T6K7"/>
<proteinExistence type="predicted"/>